<sequence>MVLPAKPKKAPKLKRVTLDGQLLTHAKLEKTAVVAKSAKRTKLGATSAISAASVQVQQNIVDSALVQSKISEC</sequence>
<evidence type="ECO:0000313" key="2">
    <source>
        <dbReference type="Proteomes" id="UP001165121"/>
    </source>
</evidence>
<organism evidence="1 2">
    <name type="scientific">Phytophthora fragariaefolia</name>
    <dbReference type="NCBI Taxonomy" id="1490495"/>
    <lineage>
        <taxon>Eukaryota</taxon>
        <taxon>Sar</taxon>
        <taxon>Stramenopiles</taxon>
        <taxon>Oomycota</taxon>
        <taxon>Peronosporomycetes</taxon>
        <taxon>Peronosporales</taxon>
        <taxon>Peronosporaceae</taxon>
        <taxon>Phytophthora</taxon>
    </lineage>
</organism>
<gene>
    <name evidence="1" type="ORF">Pfra01_001532400</name>
</gene>
<keyword evidence="2" id="KW-1185">Reference proteome</keyword>
<evidence type="ECO:0000313" key="1">
    <source>
        <dbReference type="EMBL" id="GMF44257.1"/>
    </source>
</evidence>
<proteinExistence type="predicted"/>
<protein>
    <submittedName>
        <fullName evidence="1">Unnamed protein product</fullName>
    </submittedName>
</protein>
<dbReference type="AlphaFoldDB" id="A0A9W6XSA9"/>
<accession>A0A9W6XSA9</accession>
<dbReference type="EMBL" id="BSXT01001656">
    <property type="protein sequence ID" value="GMF44257.1"/>
    <property type="molecule type" value="Genomic_DNA"/>
</dbReference>
<name>A0A9W6XSA9_9STRA</name>
<comment type="caution">
    <text evidence="1">The sequence shown here is derived from an EMBL/GenBank/DDBJ whole genome shotgun (WGS) entry which is preliminary data.</text>
</comment>
<reference evidence="1" key="1">
    <citation type="submission" date="2023-04" db="EMBL/GenBank/DDBJ databases">
        <title>Phytophthora fragariaefolia NBRC 109709.</title>
        <authorList>
            <person name="Ichikawa N."/>
            <person name="Sato H."/>
            <person name="Tonouchi N."/>
        </authorList>
    </citation>
    <scope>NUCLEOTIDE SEQUENCE</scope>
    <source>
        <strain evidence="1">NBRC 109709</strain>
    </source>
</reference>
<dbReference type="Proteomes" id="UP001165121">
    <property type="component" value="Unassembled WGS sequence"/>
</dbReference>